<dbReference type="EMBL" id="CP034669">
    <property type="protein sequence ID" value="QAT84751.1"/>
    <property type="molecule type" value="Genomic_DNA"/>
</dbReference>
<dbReference type="Proteomes" id="UP000288758">
    <property type="component" value="Chromosome"/>
</dbReference>
<keyword evidence="1" id="KW-0732">Signal</keyword>
<dbReference type="InterPro" id="IPR011989">
    <property type="entry name" value="ARM-like"/>
</dbReference>
<evidence type="ECO:0000256" key="1">
    <source>
        <dbReference type="SAM" id="SignalP"/>
    </source>
</evidence>
<dbReference type="SUPFAM" id="SSF48371">
    <property type="entry name" value="ARM repeat"/>
    <property type="match status" value="1"/>
</dbReference>
<gene>
    <name evidence="2" type="ORF">EJ065_3185</name>
</gene>
<dbReference type="InterPro" id="IPR016024">
    <property type="entry name" value="ARM-type_fold"/>
</dbReference>
<proteinExistence type="predicted"/>
<evidence type="ECO:0000313" key="2">
    <source>
        <dbReference type="EMBL" id="QAT84751.1"/>
    </source>
</evidence>
<evidence type="ECO:0000313" key="3">
    <source>
        <dbReference type="Proteomes" id="UP000288758"/>
    </source>
</evidence>
<feature type="signal peptide" evidence="1">
    <location>
        <begin position="1"/>
        <end position="22"/>
    </location>
</feature>
<protein>
    <recommendedName>
        <fullName evidence="4">HEAT repeat domain-containing protein</fullName>
    </recommendedName>
</protein>
<organism evidence="2 3">
    <name type="scientific">Corallococcus coralloides</name>
    <name type="common">Myxococcus coralloides</name>
    <dbReference type="NCBI Taxonomy" id="184914"/>
    <lineage>
        <taxon>Bacteria</taxon>
        <taxon>Pseudomonadati</taxon>
        <taxon>Myxococcota</taxon>
        <taxon>Myxococcia</taxon>
        <taxon>Myxococcales</taxon>
        <taxon>Cystobacterineae</taxon>
        <taxon>Myxococcaceae</taxon>
        <taxon>Corallococcus</taxon>
    </lineage>
</organism>
<feature type="chain" id="PRO_5019150915" description="HEAT repeat domain-containing protein" evidence="1">
    <location>
        <begin position="23"/>
        <end position="378"/>
    </location>
</feature>
<reference evidence="2 3" key="1">
    <citation type="submission" date="2018-12" db="EMBL/GenBank/DDBJ databases">
        <title>Complete Genome Sequence of the Corallopyronin A producing Myxobacterium Corallococcus coralloides B035.</title>
        <authorList>
            <person name="Bouhired S.M."/>
            <person name="Rupp O."/>
            <person name="Blom J."/>
            <person name="Schaeberle T.F."/>
            <person name="Kehraus S."/>
            <person name="Schiefer A."/>
            <person name="Pfarr K."/>
            <person name="Goesmann A."/>
            <person name="Hoerauf A."/>
            <person name="Koenig G.M."/>
        </authorList>
    </citation>
    <scope>NUCLEOTIDE SEQUENCE [LARGE SCALE GENOMIC DNA]</scope>
    <source>
        <strain evidence="2 3">B035</strain>
    </source>
</reference>
<dbReference type="AlphaFoldDB" id="A0A410RSG1"/>
<dbReference type="PROSITE" id="PS51257">
    <property type="entry name" value="PROKAR_LIPOPROTEIN"/>
    <property type="match status" value="1"/>
</dbReference>
<sequence length="378" mass="41960">MRRFVLLGLALLTACATPVHQAAPPVAPVAQASAASLEAKAAAPVAPSPIYVFEGVEVFGSRKVPKDKLLEVIGMPAPGARFNLEKGEFTPYLMESKPRLLAAYKFAFCRYSMVAYPPTRTFRVTVDLVDEGDEWRMPFSPAPQGEVPEPEGLITAWREYQKAYWKLSREGAVPEYGKSKCHALNCHGGFDHPELAPLEQRFMEGVPRNLDTLVRVLREDRDDAKRMATLMLLPYINSREQLVRLVLPSVKDPYEGVRNEALRLLGTMQEGQPRVLIPLGPVLEALWYPLETDRNKAAWALVHIVETEGAAHQRQILDKAGTVLVEMAGMQQKTDAEPARKVLAILAGRDLGDDPAAWHRWVEQTRGSKPPTSGRSVP</sequence>
<dbReference type="RefSeq" id="WP_128796639.1">
    <property type="nucleotide sequence ID" value="NZ_CP034669.1"/>
</dbReference>
<accession>A0A410RSG1</accession>
<name>A0A410RSG1_CORCK</name>
<evidence type="ECO:0008006" key="4">
    <source>
        <dbReference type="Google" id="ProtNLM"/>
    </source>
</evidence>
<dbReference type="Gene3D" id="1.25.10.10">
    <property type="entry name" value="Leucine-rich Repeat Variant"/>
    <property type="match status" value="1"/>
</dbReference>